<dbReference type="RefSeq" id="WP_146962137.1">
    <property type="nucleotide sequence ID" value="NZ_CP042467.1"/>
</dbReference>
<dbReference type="OrthoDB" id="5503885at2"/>
<keyword evidence="3" id="KW-1185">Reference proteome</keyword>
<dbReference type="Proteomes" id="UP000321595">
    <property type="component" value="Chromosome"/>
</dbReference>
<protein>
    <recommendedName>
        <fullName evidence="4">DUF5723 domain-containing protein</fullName>
    </recommendedName>
</protein>
<organism evidence="2 3">
    <name type="scientific">Microvenator marinus</name>
    <dbReference type="NCBI Taxonomy" id="2600177"/>
    <lineage>
        <taxon>Bacteria</taxon>
        <taxon>Deltaproteobacteria</taxon>
        <taxon>Bradymonadales</taxon>
        <taxon>Microvenatoraceae</taxon>
        <taxon>Microvenator</taxon>
    </lineage>
</organism>
<proteinExistence type="predicted"/>
<evidence type="ECO:0000256" key="1">
    <source>
        <dbReference type="SAM" id="SignalP"/>
    </source>
</evidence>
<sequence>MKLMPKARNLSAVVVLAVFFSARSEASAQDLRWESFTGVSVNPLGLIQIGTFTASHELYESENPLFASNFVDASAIVASTPAYSIVGAQLQLQPLSILRLRARIEGLGYFGNFDHVQSFEDLEVDFSDSALARNEDHAATVGMRFTGSALLQAKFGKVAARAHLQAATMTLDLATNKRVFYSPYFDHILESGNWIYVSDADLLWVEERVVVGIRHTAMVAQFSQDLAASDPNGPTHRVGPLIVWKVRDAEGETVDAMNLIFLANWYLVHTNRTGYDTPQWLPYLGVAFSFEGSFL</sequence>
<reference evidence="2 3" key="1">
    <citation type="submission" date="2019-08" db="EMBL/GenBank/DDBJ databases">
        <authorList>
            <person name="Liang Q."/>
        </authorList>
    </citation>
    <scope>NUCLEOTIDE SEQUENCE [LARGE SCALE GENOMIC DNA]</scope>
    <source>
        <strain evidence="2 3">V1718</strain>
    </source>
</reference>
<dbReference type="AlphaFoldDB" id="A0A5B8XT81"/>
<accession>A0A5B8XT81</accession>
<gene>
    <name evidence="2" type="ORF">FRD01_18075</name>
</gene>
<keyword evidence="1" id="KW-0732">Signal</keyword>
<dbReference type="EMBL" id="CP042467">
    <property type="protein sequence ID" value="QED29112.1"/>
    <property type="molecule type" value="Genomic_DNA"/>
</dbReference>
<name>A0A5B8XT81_9DELT</name>
<feature type="signal peptide" evidence="1">
    <location>
        <begin position="1"/>
        <end position="28"/>
    </location>
</feature>
<feature type="chain" id="PRO_5022813935" description="DUF5723 domain-containing protein" evidence="1">
    <location>
        <begin position="29"/>
        <end position="295"/>
    </location>
</feature>
<evidence type="ECO:0008006" key="4">
    <source>
        <dbReference type="Google" id="ProtNLM"/>
    </source>
</evidence>
<dbReference type="KEGG" id="bbae:FRD01_18075"/>
<evidence type="ECO:0000313" key="2">
    <source>
        <dbReference type="EMBL" id="QED29112.1"/>
    </source>
</evidence>
<evidence type="ECO:0000313" key="3">
    <source>
        <dbReference type="Proteomes" id="UP000321595"/>
    </source>
</evidence>